<reference evidence="2 3" key="2">
    <citation type="submission" date="2024-07" db="EMBL/GenBank/DDBJ databases">
        <authorList>
            <person name="Akdeniz Z."/>
        </authorList>
    </citation>
    <scope>NUCLEOTIDE SEQUENCE [LARGE SCALE GENOMIC DNA]</scope>
</reference>
<accession>A0AA86PUR3</accession>
<name>A0AA86PUR3_9EUKA</name>
<dbReference type="AlphaFoldDB" id="A0AA86PUR3"/>
<sequence length="317" mass="37130">MQFEFYLNSQNKQHMELLVRKLNQITGQANTKLNAQTYQQSFDEQFKRLCTALARIYQTRLGAIQELEQAAQTQTQQEKLQRVQTATNKLKQSKKSLLPLEPLIENYTKCDSLQLLVNLILLQYDQQYEQCGYILNAKHQYSKAFEQMLDQARSVYSRADVQSTFVMTLNAITPPYKLENQFDQVIAGIKQIYSLYLLIFIYFKYSQGSGEIVILLFVQYYNTSISTKQIKVQCACSVCFNAENVRSPQYTLEMKRWVAQLQNIKSLTYYYNAINNYCYIVIVYVSYMNHSTSHLEITGQKIWAVYLFNRIDEVVTN</sequence>
<evidence type="ECO:0000313" key="1">
    <source>
        <dbReference type="EMBL" id="CAI9941402.1"/>
    </source>
</evidence>
<reference evidence="1" key="1">
    <citation type="submission" date="2023-06" db="EMBL/GenBank/DDBJ databases">
        <authorList>
            <person name="Kurt Z."/>
        </authorList>
    </citation>
    <scope>NUCLEOTIDE SEQUENCE</scope>
</reference>
<dbReference type="EMBL" id="CATOUU010000692">
    <property type="protein sequence ID" value="CAI9941402.1"/>
    <property type="molecule type" value="Genomic_DNA"/>
</dbReference>
<protein>
    <submittedName>
        <fullName evidence="1">Uncharacterized protein</fullName>
    </submittedName>
</protein>
<comment type="caution">
    <text evidence="1">The sequence shown here is derived from an EMBL/GenBank/DDBJ whole genome shotgun (WGS) entry which is preliminary data.</text>
</comment>
<organism evidence="1">
    <name type="scientific">Hexamita inflata</name>
    <dbReference type="NCBI Taxonomy" id="28002"/>
    <lineage>
        <taxon>Eukaryota</taxon>
        <taxon>Metamonada</taxon>
        <taxon>Diplomonadida</taxon>
        <taxon>Hexamitidae</taxon>
        <taxon>Hexamitinae</taxon>
        <taxon>Hexamita</taxon>
    </lineage>
</organism>
<evidence type="ECO:0000313" key="2">
    <source>
        <dbReference type="EMBL" id="CAL6109646.1"/>
    </source>
</evidence>
<dbReference type="Proteomes" id="UP001642409">
    <property type="component" value="Unassembled WGS sequence"/>
</dbReference>
<evidence type="ECO:0000313" key="3">
    <source>
        <dbReference type="Proteomes" id="UP001642409"/>
    </source>
</evidence>
<gene>
    <name evidence="1" type="ORF">HINF_LOCUS29047</name>
    <name evidence="2" type="ORF">HINF_LOCUS75545</name>
</gene>
<dbReference type="EMBL" id="CAXDID020000672">
    <property type="protein sequence ID" value="CAL6109646.1"/>
    <property type="molecule type" value="Genomic_DNA"/>
</dbReference>
<keyword evidence="3" id="KW-1185">Reference proteome</keyword>
<proteinExistence type="predicted"/>